<gene>
    <name evidence="2" type="ORF">SAMN05421835_110103</name>
</gene>
<dbReference type="GO" id="GO:0003677">
    <property type="term" value="F:DNA binding"/>
    <property type="evidence" value="ECO:0007669"/>
    <property type="project" value="UniProtKB-KW"/>
</dbReference>
<evidence type="ECO:0000313" key="3">
    <source>
        <dbReference type="Proteomes" id="UP000199025"/>
    </source>
</evidence>
<feature type="region of interest" description="Disordered" evidence="1">
    <location>
        <begin position="103"/>
        <end position="164"/>
    </location>
</feature>
<feature type="compositionally biased region" description="Low complexity" evidence="1">
    <location>
        <begin position="103"/>
        <end position="118"/>
    </location>
</feature>
<keyword evidence="2" id="KW-0238">DNA-binding</keyword>
<dbReference type="InterPro" id="IPR004401">
    <property type="entry name" value="YbaB/EbfC"/>
</dbReference>
<feature type="compositionally biased region" description="Pro residues" evidence="1">
    <location>
        <begin position="131"/>
        <end position="148"/>
    </location>
</feature>
<dbReference type="InterPro" id="IPR036894">
    <property type="entry name" value="YbaB-like_sf"/>
</dbReference>
<dbReference type="Gene3D" id="3.30.1310.10">
    <property type="entry name" value="Nucleoid-associated protein YbaB-like domain"/>
    <property type="match status" value="1"/>
</dbReference>
<dbReference type="OrthoDB" id="3636440at2"/>
<keyword evidence="3" id="KW-1185">Reference proteome</keyword>
<reference evidence="2 3" key="1">
    <citation type="submission" date="2016-10" db="EMBL/GenBank/DDBJ databases">
        <authorList>
            <person name="de Groot N.N."/>
        </authorList>
    </citation>
    <scope>NUCLEOTIDE SEQUENCE [LARGE SCALE GENOMIC DNA]</scope>
    <source>
        <strain evidence="2 3">DSM 44468</strain>
    </source>
</reference>
<evidence type="ECO:0000313" key="2">
    <source>
        <dbReference type="EMBL" id="SFJ89474.1"/>
    </source>
</evidence>
<dbReference type="RefSeq" id="WP_091509111.1">
    <property type="nucleotide sequence ID" value="NZ_CBDQZW010000014.1"/>
</dbReference>
<proteinExistence type="predicted"/>
<dbReference type="STRING" id="115433.SAMN05421835_110103"/>
<evidence type="ECO:0000256" key="1">
    <source>
        <dbReference type="SAM" id="MobiDB-lite"/>
    </source>
</evidence>
<dbReference type="SUPFAM" id="SSF82607">
    <property type="entry name" value="YbaB-like"/>
    <property type="match status" value="1"/>
</dbReference>
<protein>
    <submittedName>
        <fullName evidence="2">YbaB/EbfC DNA-binding family protein</fullName>
    </submittedName>
</protein>
<dbReference type="Pfam" id="PF02575">
    <property type="entry name" value="YbaB_DNA_bd"/>
    <property type="match status" value="1"/>
</dbReference>
<name>A0A1I3V1D0_9PSEU</name>
<accession>A0A1I3V1D0</accession>
<sequence length="164" mass="17396">MNSPGNAGTADITRKAEVAKAQLRQLSATLSSADGAATVTVNASGALQKLAFGPKARELPLDRLAAAVVATAQRAQAQAARQITAIMAPVIGTDSDAMRFLEEQFPAPELPEEQPAAPQERRFVVNEEQAAPPPPPRPPAPPRPPRPPVDGGDEEFGSFMRRDW</sequence>
<dbReference type="AlphaFoldDB" id="A0A1I3V1D0"/>
<dbReference type="Proteomes" id="UP000199025">
    <property type="component" value="Unassembled WGS sequence"/>
</dbReference>
<organism evidence="2 3">
    <name type="scientific">Amycolatopsis sacchari</name>
    <dbReference type="NCBI Taxonomy" id="115433"/>
    <lineage>
        <taxon>Bacteria</taxon>
        <taxon>Bacillati</taxon>
        <taxon>Actinomycetota</taxon>
        <taxon>Actinomycetes</taxon>
        <taxon>Pseudonocardiales</taxon>
        <taxon>Pseudonocardiaceae</taxon>
        <taxon>Amycolatopsis</taxon>
    </lineage>
</organism>
<dbReference type="EMBL" id="FORP01000010">
    <property type="protein sequence ID" value="SFJ89474.1"/>
    <property type="molecule type" value="Genomic_DNA"/>
</dbReference>